<evidence type="ECO:0000256" key="8">
    <source>
        <dbReference type="ARBA" id="ARBA00023002"/>
    </source>
</evidence>
<dbReference type="Pfam" id="PF02882">
    <property type="entry name" value="THF_DHG_CYH_C"/>
    <property type="match status" value="1"/>
</dbReference>
<sequence>MSAQILDGKQTALAIRQEIAEEVTQFIADGGPSPCLVAVLVGEDPASQVYVRNKQRACEKAGIEGRLHRLPADTDQATLMQLVADLNADNSVHGILVQLPLPAGLDEREVLDAIDPAKDVDAFSPYNVGLLMQGRPRFLPCTPAGIVQLLHRYQIEVSGKHVVVVGRSDIVGKPMAMLLVAKDGPCGPATANATVTLAHSRTANLADVIRQADIVVAAVGRPEMIRGEMLKPGAVVIDVGINRVGDRLVGDVCFDEAMQVASAVTPVPGGVGPLTIAMLLGNTVKAAKEIASRE</sequence>
<evidence type="ECO:0000256" key="7">
    <source>
        <dbReference type="ARBA" id="ARBA00022857"/>
    </source>
</evidence>
<dbReference type="Pfam" id="PF00763">
    <property type="entry name" value="THF_DHG_CYH"/>
    <property type="match status" value="1"/>
</dbReference>
<feature type="domain" description="Tetrahydrofolate dehydrogenase/cyclohydrolase NAD(P)-binding" evidence="14">
    <location>
        <begin position="140"/>
        <end position="289"/>
    </location>
</feature>
<feature type="binding site" evidence="12">
    <location>
        <begin position="166"/>
        <end position="168"/>
    </location>
    <ligand>
        <name>NADP(+)</name>
        <dbReference type="ChEBI" id="CHEBI:58349"/>
    </ligand>
</feature>
<dbReference type="InterPro" id="IPR036291">
    <property type="entry name" value="NAD(P)-bd_dom_sf"/>
</dbReference>
<comment type="pathway">
    <text evidence="1 12">One-carbon metabolism; tetrahydrofolate interconversion.</text>
</comment>
<keyword evidence="6 12" id="KW-0378">Hydrolase</keyword>
<evidence type="ECO:0000256" key="5">
    <source>
        <dbReference type="ARBA" id="ARBA00022755"/>
    </source>
</evidence>
<dbReference type="NCBIfam" id="NF008058">
    <property type="entry name" value="PRK10792.1"/>
    <property type="match status" value="1"/>
</dbReference>
<name>A0A517MK82_9BACT</name>
<comment type="subunit">
    <text evidence="2 12">Homodimer.</text>
</comment>
<evidence type="ECO:0000256" key="1">
    <source>
        <dbReference type="ARBA" id="ARBA00004777"/>
    </source>
</evidence>
<keyword evidence="3 12" id="KW-0554">One-carbon metabolism</keyword>
<comment type="function">
    <text evidence="12">Catalyzes the oxidation of 5,10-methylenetetrahydrofolate to 5,10-methenyltetrahydrofolate and then the hydrolysis of 5,10-methenyltetrahydrofolate to 10-formyltetrahydrofolate.</text>
</comment>
<dbReference type="Gene3D" id="3.40.50.10860">
    <property type="entry name" value="Leucine Dehydrogenase, chain A, domain 1"/>
    <property type="match status" value="1"/>
</dbReference>
<keyword evidence="4 12" id="KW-0028">Amino-acid biosynthesis</keyword>
<evidence type="ECO:0000256" key="10">
    <source>
        <dbReference type="ARBA" id="ARBA00023167"/>
    </source>
</evidence>
<dbReference type="GO" id="GO:0000105">
    <property type="term" value="P:L-histidine biosynthetic process"/>
    <property type="evidence" value="ECO:0007669"/>
    <property type="project" value="UniProtKB-KW"/>
</dbReference>
<dbReference type="SUPFAM" id="SSF51735">
    <property type="entry name" value="NAD(P)-binding Rossmann-fold domains"/>
    <property type="match status" value="1"/>
</dbReference>
<dbReference type="FunFam" id="3.40.50.10860:FF:000005">
    <property type="entry name" value="C-1-tetrahydrofolate synthase, cytoplasmic, putative"/>
    <property type="match status" value="1"/>
</dbReference>
<evidence type="ECO:0000256" key="11">
    <source>
        <dbReference type="ARBA" id="ARBA00023268"/>
    </source>
</evidence>
<dbReference type="PANTHER" id="PTHR48099">
    <property type="entry name" value="C-1-TETRAHYDROFOLATE SYNTHASE, CYTOPLASMIC-RELATED"/>
    <property type="match status" value="1"/>
</dbReference>
<dbReference type="UniPathway" id="UPA00193"/>
<dbReference type="AlphaFoldDB" id="A0A517MK82"/>
<dbReference type="PANTHER" id="PTHR48099:SF5">
    <property type="entry name" value="C-1-TETRAHYDROFOLATE SYNTHASE, CYTOPLASMIC"/>
    <property type="match status" value="1"/>
</dbReference>
<dbReference type="KEGG" id="rml:FF011L_40670"/>
<feature type="binding site" evidence="12">
    <location>
        <position position="241"/>
    </location>
    <ligand>
        <name>NADP(+)</name>
        <dbReference type="ChEBI" id="CHEBI:58349"/>
    </ligand>
</feature>
<dbReference type="PRINTS" id="PR00085">
    <property type="entry name" value="THFDHDRGNASE"/>
</dbReference>
<evidence type="ECO:0000256" key="3">
    <source>
        <dbReference type="ARBA" id="ARBA00022563"/>
    </source>
</evidence>
<dbReference type="NCBIfam" id="NF010783">
    <property type="entry name" value="PRK14186.1"/>
    <property type="match status" value="1"/>
</dbReference>
<evidence type="ECO:0000313" key="16">
    <source>
        <dbReference type="Proteomes" id="UP000320672"/>
    </source>
</evidence>
<dbReference type="EC" id="1.5.1.5" evidence="12"/>
<keyword evidence="16" id="KW-1185">Reference proteome</keyword>
<reference evidence="15 16" key="1">
    <citation type="submission" date="2019-02" db="EMBL/GenBank/DDBJ databases">
        <title>Deep-cultivation of Planctomycetes and their phenomic and genomic characterization uncovers novel biology.</title>
        <authorList>
            <person name="Wiegand S."/>
            <person name="Jogler M."/>
            <person name="Boedeker C."/>
            <person name="Pinto D."/>
            <person name="Vollmers J."/>
            <person name="Rivas-Marin E."/>
            <person name="Kohn T."/>
            <person name="Peeters S.H."/>
            <person name="Heuer A."/>
            <person name="Rast P."/>
            <person name="Oberbeckmann S."/>
            <person name="Bunk B."/>
            <person name="Jeske O."/>
            <person name="Meyerdierks A."/>
            <person name="Storesund J.E."/>
            <person name="Kallscheuer N."/>
            <person name="Luecker S."/>
            <person name="Lage O.M."/>
            <person name="Pohl T."/>
            <person name="Merkel B.J."/>
            <person name="Hornburger P."/>
            <person name="Mueller R.-W."/>
            <person name="Bruemmer F."/>
            <person name="Labrenz M."/>
            <person name="Spormann A.M."/>
            <person name="Op den Camp H."/>
            <person name="Overmann J."/>
            <person name="Amann R."/>
            <person name="Jetten M.S.M."/>
            <person name="Mascher T."/>
            <person name="Medema M.H."/>
            <person name="Devos D.P."/>
            <person name="Kaster A.-K."/>
            <person name="Ovreas L."/>
            <person name="Rohde M."/>
            <person name="Galperin M.Y."/>
            <person name="Jogler C."/>
        </authorList>
    </citation>
    <scope>NUCLEOTIDE SEQUENCE [LARGE SCALE GENOMIC DNA]</scope>
    <source>
        <strain evidence="15 16">FF011L</strain>
    </source>
</reference>
<dbReference type="GO" id="GO:0006164">
    <property type="term" value="P:purine nucleotide biosynthetic process"/>
    <property type="evidence" value="ECO:0007669"/>
    <property type="project" value="UniProtKB-KW"/>
</dbReference>
<keyword evidence="5 12" id="KW-0658">Purine biosynthesis</keyword>
<dbReference type="GO" id="GO:0035999">
    <property type="term" value="P:tetrahydrofolate interconversion"/>
    <property type="evidence" value="ECO:0007669"/>
    <property type="project" value="UniProtKB-UniRule"/>
</dbReference>
<evidence type="ECO:0000256" key="2">
    <source>
        <dbReference type="ARBA" id="ARBA00011738"/>
    </source>
</evidence>
<evidence type="ECO:0000259" key="13">
    <source>
        <dbReference type="Pfam" id="PF00763"/>
    </source>
</evidence>
<dbReference type="InterPro" id="IPR020631">
    <property type="entry name" value="THF_DH/CycHdrlase_NAD-bd_dom"/>
</dbReference>
<evidence type="ECO:0000259" key="14">
    <source>
        <dbReference type="Pfam" id="PF02882"/>
    </source>
</evidence>
<keyword evidence="9 12" id="KW-0368">Histidine biosynthesis</keyword>
<dbReference type="Gene3D" id="3.40.50.720">
    <property type="entry name" value="NAD(P)-binding Rossmann-like Domain"/>
    <property type="match status" value="1"/>
</dbReference>
<dbReference type="GO" id="GO:0005829">
    <property type="term" value="C:cytosol"/>
    <property type="evidence" value="ECO:0007669"/>
    <property type="project" value="TreeGrafter"/>
</dbReference>
<dbReference type="CDD" id="cd01080">
    <property type="entry name" value="NAD_bind_m-THF_DH_Cyclohyd"/>
    <property type="match status" value="1"/>
</dbReference>
<dbReference type="EC" id="3.5.4.9" evidence="12"/>
<comment type="catalytic activity">
    <reaction evidence="12">
        <text>(6R)-5,10-methylene-5,6,7,8-tetrahydrofolate + NADP(+) = (6R)-5,10-methenyltetrahydrofolate + NADPH</text>
        <dbReference type="Rhea" id="RHEA:22812"/>
        <dbReference type="ChEBI" id="CHEBI:15636"/>
        <dbReference type="ChEBI" id="CHEBI:57455"/>
        <dbReference type="ChEBI" id="CHEBI:57783"/>
        <dbReference type="ChEBI" id="CHEBI:58349"/>
        <dbReference type="EC" id="1.5.1.5"/>
    </reaction>
</comment>
<dbReference type="Proteomes" id="UP000320672">
    <property type="component" value="Chromosome"/>
</dbReference>
<dbReference type="InterPro" id="IPR020630">
    <property type="entry name" value="THF_DH/CycHdrlase_cat_dom"/>
</dbReference>
<evidence type="ECO:0000256" key="9">
    <source>
        <dbReference type="ARBA" id="ARBA00023102"/>
    </source>
</evidence>
<dbReference type="GO" id="GO:0004488">
    <property type="term" value="F:methylenetetrahydrofolate dehydrogenase (NADP+) activity"/>
    <property type="evidence" value="ECO:0007669"/>
    <property type="project" value="UniProtKB-UniRule"/>
</dbReference>
<accession>A0A517MK82</accession>
<dbReference type="FunFam" id="3.40.50.720:FF:000006">
    <property type="entry name" value="Bifunctional protein FolD"/>
    <property type="match status" value="1"/>
</dbReference>
<dbReference type="InterPro" id="IPR046346">
    <property type="entry name" value="Aminoacid_DH-like_N_sf"/>
</dbReference>
<comment type="similarity">
    <text evidence="12">Belongs to the tetrahydrofolate dehydrogenase/cyclohydrolase family.</text>
</comment>
<evidence type="ECO:0000256" key="6">
    <source>
        <dbReference type="ARBA" id="ARBA00022801"/>
    </source>
</evidence>
<keyword evidence="10 12" id="KW-0486">Methionine biosynthesis</keyword>
<proteinExistence type="inferred from homology"/>
<keyword evidence="7 12" id="KW-0521">NADP</keyword>
<organism evidence="15 16">
    <name type="scientific">Roseimaritima multifibrata</name>
    <dbReference type="NCBI Taxonomy" id="1930274"/>
    <lineage>
        <taxon>Bacteria</taxon>
        <taxon>Pseudomonadati</taxon>
        <taxon>Planctomycetota</taxon>
        <taxon>Planctomycetia</taxon>
        <taxon>Pirellulales</taxon>
        <taxon>Pirellulaceae</taxon>
        <taxon>Roseimaritima</taxon>
    </lineage>
</organism>
<keyword evidence="8 12" id="KW-0560">Oxidoreductase</keyword>
<dbReference type="OrthoDB" id="9803580at2"/>
<keyword evidence="11 12" id="KW-0511">Multifunctional enzyme</keyword>
<dbReference type="GO" id="GO:0004477">
    <property type="term" value="F:methenyltetrahydrofolate cyclohydrolase activity"/>
    <property type="evidence" value="ECO:0007669"/>
    <property type="project" value="UniProtKB-UniRule"/>
</dbReference>
<dbReference type="SUPFAM" id="SSF53223">
    <property type="entry name" value="Aminoacid dehydrogenase-like, N-terminal domain"/>
    <property type="match status" value="1"/>
</dbReference>
<dbReference type="GO" id="GO:0009086">
    <property type="term" value="P:methionine biosynthetic process"/>
    <property type="evidence" value="ECO:0007669"/>
    <property type="project" value="UniProtKB-KW"/>
</dbReference>
<protein>
    <recommendedName>
        <fullName evidence="12">Bifunctional protein FolD</fullName>
    </recommendedName>
    <domain>
        <recommendedName>
            <fullName evidence="12">Methylenetetrahydrofolate dehydrogenase</fullName>
            <ecNumber evidence="12">1.5.1.5</ecNumber>
        </recommendedName>
    </domain>
    <domain>
        <recommendedName>
            <fullName evidence="12">Methenyltetrahydrofolate cyclohydrolase</fullName>
            <ecNumber evidence="12">3.5.4.9</ecNumber>
        </recommendedName>
    </domain>
</protein>
<comment type="caution">
    <text evidence="12">Lacks conserved residue(s) required for the propagation of feature annotation.</text>
</comment>
<dbReference type="InterPro" id="IPR000672">
    <property type="entry name" value="THF_DH/CycHdrlase"/>
</dbReference>
<evidence type="ECO:0000256" key="4">
    <source>
        <dbReference type="ARBA" id="ARBA00022605"/>
    </source>
</evidence>
<feature type="domain" description="Tetrahydrofolate dehydrogenase/cyclohydrolase catalytic" evidence="13">
    <location>
        <begin position="6"/>
        <end position="121"/>
    </location>
</feature>
<comment type="catalytic activity">
    <reaction evidence="12">
        <text>(6R)-5,10-methenyltetrahydrofolate + H2O = (6R)-10-formyltetrahydrofolate + H(+)</text>
        <dbReference type="Rhea" id="RHEA:23700"/>
        <dbReference type="ChEBI" id="CHEBI:15377"/>
        <dbReference type="ChEBI" id="CHEBI:15378"/>
        <dbReference type="ChEBI" id="CHEBI:57455"/>
        <dbReference type="ChEBI" id="CHEBI:195366"/>
        <dbReference type="EC" id="3.5.4.9"/>
    </reaction>
</comment>
<dbReference type="RefSeq" id="WP_145353313.1">
    <property type="nucleotide sequence ID" value="NZ_CP036262.1"/>
</dbReference>
<dbReference type="EMBL" id="CP036262">
    <property type="protein sequence ID" value="QDS95274.1"/>
    <property type="molecule type" value="Genomic_DNA"/>
</dbReference>
<dbReference type="HAMAP" id="MF_01576">
    <property type="entry name" value="THF_DHG_CYH"/>
    <property type="match status" value="1"/>
</dbReference>
<evidence type="ECO:0000256" key="12">
    <source>
        <dbReference type="HAMAP-Rule" id="MF_01576"/>
    </source>
</evidence>
<evidence type="ECO:0000313" key="15">
    <source>
        <dbReference type="EMBL" id="QDS95274.1"/>
    </source>
</evidence>
<gene>
    <name evidence="12 15" type="primary">folD</name>
    <name evidence="15" type="ORF">FF011L_40670</name>
</gene>